<evidence type="ECO:0000256" key="1">
    <source>
        <dbReference type="ARBA" id="ARBA00006540"/>
    </source>
</evidence>
<feature type="region of interest" description="Disordered" evidence="6">
    <location>
        <begin position="242"/>
        <end position="261"/>
    </location>
</feature>
<accession>A0A4Y7NJC6</accession>
<dbReference type="AlphaFoldDB" id="A0A4Y7NJC6"/>
<comment type="similarity">
    <text evidence="1">Belongs to the universal ribosomal protein uL3 family.</text>
</comment>
<dbReference type="Pfam" id="PF00297">
    <property type="entry name" value="Ribosomal_L3"/>
    <property type="match status" value="1"/>
</dbReference>
<dbReference type="InterPro" id="IPR009000">
    <property type="entry name" value="Transl_B-barrel_sf"/>
</dbReference>
<dbReference type="InterPro" id="IPR000597">
    <property type="entry name" value="Ribosomal_uL3"/>
</dbReference>
<dbReference type="GO" id="GO:0006412">
    <property type="term" value="P:translation"/>
    <property type="evidence" value="ECO:0007669"/>
    <property type="project" value="InterPro"/>
</dbReference>
<dbReference type="Gene3D" id="2.40.30.10">
    <property type="entry name" value="Translation factors"/>
    <property type="match status" value="2"/>
</dbReference>
<reference evidence="7" key="1">
    <citation type="submission" date="2018-08" db="EMBL/GenBank/DDBJ databases">
        <authorList>
            <person name="Cornetti L."/>
        </authorList>
    </citation>
    <scope>NUCLEOTIDE SEQUENCE</scope>
    <source>
        <strain evidence="7">CH-H-2</strain>
    </source>
</reference>
<evidence type="ECO:0000313" key="7">
    <source>
        <dbReference type="EMBL" id="SVE92435.1"/>
    </source>
</evidence>
<keyword evidence="2" id="KW-0689">Ribosomal protein</keyword>
<keyword evidence="3" id="KW-0687">Ribonucleoprotein</keyword>
<gene>
    <name evidence="7" type="primary">EOG090X07HN</name>
</gene>
<proteinExistence type="evidence at transcript level"/>
<evidence type="ECO:0000256" key="4">
    <source>
        <dbReference type="ARBA" id="ARBA00035209"/>
    </source>
</evidence>
<dbReference type="SUPFAM" id="SSF50447">
    <property type="entry name" value="Translation proteins"/>
    <property type="match status" value="1"/>
</dbReference>
<dbReference type="FunFam" id="2.40.30.10:FF:000049">
    <property type="entry name" value="39S ribosomal protein L3, mitochondrial"/>
    <property type="match status" value="1"/>
</dbReference>
<dbReference type="PANTHER" id="PTHR11229">
    <property type="entry name" value="50S RIBOSOMAL PROTEIN L3"/>
    <property type="match status" value="1"/>
</dbReference>
<evidence type="ECO:0000256" key="2">
    <source>
        <dbReference type="ARBA" id="ARBA00022980"/>
    </source>
</evidence>
<protein>
    <recommendedName>
        <fullName evidence="4">Large ribosomal subunit protein uL3m</fullName>
    </recommendedName>
    <alternativeName>
        <fullName evidence="5">39S ribosomal protein L3, mitochondrial</fullName>
    </alternativeName>
</protein>
<organism evidence="7">
    <name type="scientific">Megafenestra aurita</name>
    <dbReference type="NCBI Taxonomy" id="2291010"/>
    <lineage>
        <taxon>Eukaryota</taxon>
        <taxon>Metazoa</taxon>
        <taxon>Ecdysozoa</taxon>
        <taxon>Arthropoda</taxon>
        <taxon>Crustacea</taxon>
        <taxon>Branchiopoda</taxon>
        <taxon>Diplostraca</taxon>
        <taxon>Cladocera</taxon>
        <taxon>Anomopoda</taxon>
        <taxon>Daphniidae</taxon>
        <taxon>Megafenestra</taxon>
    </lineage>
</organism>
<sequence>MVTLFSFSLLPKLFSPCQKLLINHELVRSMSRVKRRTTHPPHWHVLKNVQRVDEKLSADNHRFIREVIQDKYSNKSPIKGSELEIAKTEWTPKTRRAGILARNIGIHHLWEKDGTRITCTVLHVLDNHVIRYIPPEEYVNTTQGARLLKNRKPLGCLVVGAEGTNPEKFSKQYCNLFADVGLMPKKRLSRFIITPDAAIPPGTPLYASHFVVGQAVDVYGKTIDHGFQGVVKRWGFKGGPASHGATKFHRRGGTIGTGRDKARVWPGTKMPGHMGSERRFNKGLKVMRINTKYNVIYVKGSVPGATNSIVQIFDTILSRRRLTEAPPHPTYFPPEDGTLVQEDIYDPSLHVFGSPSISV</sequence>
<dbReference type="InterPro" id="IPR019927">
    <property type="entry name" value="Ribosomal_uL3_bac/org-type"/>
</dbReference>
<dbReference type="GO" id="GO:0003735">
    <property type="term" value="F:structural constituent of ribosome"/>
    <property type="evidence" value="ECO:0007669"/>
    <property type="project" value="InterPro"/>
</dbReference>
<dbReference type="NCBIfam" id="TIGR03625">
    <property type="entry name" value="L3_bact"/>
    <property type="match status" value="1"/>
</dbReference>
<name>A0A4Y7NJC6_9CRUS</name>
<evidence type="ECO:0000256" key="6">
    <source>
        <dbReference type="SAM" id="MobiDB-lite"/>
    </source>
</evidence>
<evidence type="ECO:0000256" key="3">
    <source>
        <dbReference type="ARBA" id="ARBA00023274"/>
    </source>
</evidence>
<dbReference type="PANTHER" id="PTHR11229:SF8">
    <property type="entry name" value="LARGE RIBOSOMAL SUBUNIT PROTEIN UL3M"/>
    <property type="match status" value="1"/>
</dbReference>
<dbReference type="GO" id="GO:0005762">
    <property type="term" value="C:mitochondrial large ribosomal subunit"/>
    <property type="evidence" value="ECO:0007669"/>
    <property type="project" value="TreeGrafter"/>
</dbReference>
<dbReference type="EMBL" id="LR022816">
    <property type="protein sequence ID" value="SVE92435.1"/>
    <property type="molecule type" value="mRNA"/>
</dbReference>
<evidence type="ECO:0000256" key="5">
    <source>
        <dbReference type="ARBA" id="ARBA00035396"/>
    </source>
</evidence>